<dbReference type="SUPFAM" id="SSF55550">
    <property type="entry name" value="SH2 domain"/>
    <property type="match status" value="1"/>
</dbReference>
<evidence type="ECO:0000256" key="7">
    <source>
        <dbReference type="SAM" id="MobiDB-lite"/>
    </source>
</evidence>
<dbReference type="PROSITE" id="PS50001">
    <property type="entry name" value="SH2"/>
    <property type="match status" value="1"/>
</dbReference>
<dbReference type="GO" id="GO:0035556">
    <property type="term" value="P:intracellular signal transduction"/>
    <property type="evidence" value="ECO:0007669"/>
    <property type="project" value="InterPro"/>
</dbReference>
<sequence length="481" mass="54745">MGQKFSEFKKSFKMRSRWEGSRQSNRKYNTINRKDVSEANFSVNQSAGSDSNGNITPAPVNVNELYDPVHISTCDNRILEGNGNKNDSAQEAEEPATYNTSAACSLSSPEPEGTSKSDSMVKFDTSENKFSKSFKDPSSSSQCKKKRNHWVLKFNHTRLKAGTAGSGTMDSDLPDNNISCDSCVCTGYQGFKSRSFPFQADFVVESPVSGRSEVDKCCEGEKNRIIEPIIDLAKFNFENYPIEDYDEKARKERAREIAEGVEPPPGYKSHIHLVNPEQLLSSALDSFTALLHSAALSALSQLENTPQAHTQVDYMHCLVPDLLQITSCSFYWGKMDRYEAERLLEGLPEGAFLLRDSAQEEYLFSVSFRKYSRSLHARIEQWNHRFSFDCRDPEVFASSTVCGLIEHYKNLSCLMYYEPQLTIPLHRNFPFPLQHLCRATICSHINYDGINQLQLPKVLKSYLKEYHYKQRLRVRVLDPEQ</sequence>
<keyword evidence="5 6" id="KW-0727">SH2 domain</keyword>
<dbReference type="SMART" id="SM00253">
    <property type="entry name" value="SOCS"/>
    <property type="match status" value="1"/>
</dbReference>
<dbReference type="PANTHER" id="PTHR10155:SF0">
    <property type="entry name" value="SUPPRESSOR OF CYTOKINE SIGNALING AT 36E, ISOFORM D"/>
    <property type="match status" value="1"/>
</dbReference>
<feature type="region of interest" description="Disordered" evidence="7">
    <location>
        <begin position="1"/>
        <end position="56"/>
    </location>
</feature>
<keyword evidence="3" id="KW-0734">Signal transduction inhibitor</keyword>
<proteinExistence type="predicted"/>
<dbReference type="InterPro" id="IPR001496">
    <property type="entry name" value="SOCS_box"/>
</dbReference>
<evidence type="ECO:0000256" key="6">
    <source>
        <dbReference type="PROSITE-ProRule" id="PRU00191"/>
    </source>
</evidence>
<evidence type="ECO:0000256" key="2">
    <source>
        <dbReference type="ARBA" id="ARBA00022604"/>
    </source>
</evidence>
<dbReference type="EMBL" id="OU963862">
    <property type="protein sequence ID" value="CAH0382023.1"/>
    <property type="molecule type" value="Genomic_DNA"/>
</dbReference>
<keyword evidence="11" id="KW-1185">Reference proteome</keyword>
<evidence type="ECO:0000313" key="10">
    <source>
        <dbReference type="EMBL" id="CAH0382023.1"/>
    </source>
</evidence>
<dbReference type="PROSITE" id="PS50225">
    <property type="entry name" value="SOCS"/>
    <property type="match status" value="1"/>
</dbReference>
<dbReference type="SMART" id="SM00252">
    <property type="entry name" value="SH2"/>
    <property type="match status" value="1"/>
</dbReference>
<organism evidence="10 11">
    <name type="scientific">Bemisia tabaci</name>
    <name type="common">Sweetpotato whitefly</name>
    <name type="synonym">Aleurodes tabaci</name>
    <dbReference type="NCBI Taxonomy" id="7038"/>
    <lineage>
        <taxon>Eukaryota</taxon>
        <taxon>Metazoa</taxon>
        <taxon>Ecdysozoa</taxon>
        <taxon>Arthropoda</taxon>
        <taxon>Hexapoda</taxon>
        <taxon>Insecta</taxon>
        <taxon>Pterygota</taxon>
        <taxon>Neoptera</taxon>
        <taxon>Paraneoptera</taxon>
        <taxon>Hemiptera</taxon>
        <taxon>Sternorrhyncha</taxon>
        <taxon>Aleyrodoidea</taxon>
        <taxon>Aleyrodidae</taxon>
        <taxon>Aleyrodinae</taxon>
        <taxon>Bemisia</taxon>
    </lineage>
</organism>
<dbReference type="GO" id="GO:0046935">
    <property type="term" value="F:1-phosphatidylinositol-3-kinase regulator activity"/>
    <property type="evidence" value="ECO:0007669"/>
    <property type="project" value="TreeGrafter"/>
</dbReference>
<accession>A0A9P0A0Z8</accession>
<name>A0A9P0A0Z8_BEMTA</name>
<dbReference type="Gene3D" id="3.30.505.10">
    <property type="entry name" value="SH2 domain"/>
    <property type="match status" value="1"/>
</dbReference>
<evidence type="ECO:0000256" key="4">
    <source>
        <dbReference type="ARBA" id="ARBA00022786"/>
    </source>
</evidence>
<evidence type="ECO:0000259" key="9">
    <source>
        <dbReference type="PROSITE" id="PS50225"/>
    </source>
</evidence>
<dbReference type="SUPFAM" id="SSF158235">
    <property type="entry name" value="SOCS box-like"/>
    <property type="match status" value="1"/>
</dbReference>
<evidence type="ECO:0000256" key="5">
    <source>
        <dbReference type="ARBA" id="ARBA00022999"/>
    </source>
</evidence>
<dbReference type="GO" id="GO:0009968">
    <property type="term" value="P:negative regulation of signal transduction"/>
    <property type="evidence" value="ECO:0007669"/>
    <property type="project" value="UniProtKB-KW"/>
</dbReference>
<evidence type="ECO:0000256" key="3">
    <source>
        <dbReference type="ARBA" id="ARBA00022700"/>
    </source>
</evidence>
<keyword evidence="2" id="KW-0341">Growth regulation</keyword>
<feature type="domain" description="SH2" evidence="8">
    <location>
        <begin position="330"/>
        <end position="425"/>
    </location>
</feature>
<dbReference type="KEGG" id="btab:109034591"/>
<dbReference type="GO" id="GO:0046854">
    <property type="term" value="P:phosphatidylinositol phosphate biosynthetic process"/>
    <property type="evidence" value="ECO:0007669"/>
    <property type="project" value="TreeGrafter"/>
</dbReference>
<feature type="compositionally biased region" description="Polar residues" evidence="7">
    <location>
        <begin position="97"/>
        <end position="112"/>
    </location>
</feature>
<dbReference type="Proteomes" id="UP001152759">
    <property type="component" value="Chromosome 1"/>
</dbReference>
<dbReference type="PANTHER" id="PTHR10155">
    <property type="entry name" value="PHOSPHATIDYLINOSITOL 3-KINASE REGULATORY SUBUNIT"/>
    <property type="match status" value="1"/>
</dbReference>
<dbReference type="FunFam" id="3.30.505.10:FF:000028">
    <property type="entry name" value="Suppressor of cytokine signaling 5"/>
    <property type="match status" value="1"/>
</dbReference>
<reference evidence="10" key="1">
    <citation type="submission" date="2021-12" db="EMBL/GenBank/DDBJ databases">
        <authorList>
            <person name="King R."/>
        </authorList>
    </citation>
    <scope>NUCLEOTIDE SEQUENCE</scope>
</reference>
<dbReference type="AlphaFoldDB" id="A0A9P0A0Z8"/>
<dbReference type="SMART" id="SM00969">
    <property type="entry name" value="SOCS_box"/>
    <property type="match status" value="1"/>
</dbReference>
<dbReference type="Pfam" id="PF00017">
    <property type="entry name" value="SH2"/>
    <property type="match status" value="1"/>
</dbReference>
<feature type="region of interest" description="Disordered" evidence="7">
    <location>
        <begin position="77"/>
        <end position="120"/>
    </location>
</feature>
<dbReference type="InterPro" id="IPR036036">
    <property type="entry name" value="SOCS_box-like_dom_sf"/>
</dbReference>
<gene>
    <name evidence="10" type="ORF">BEMITA_LOCUS1614</name>
</gene>
<dbReference type="Pfam" id="PF07525">
    <property type="entry name" value="SOCS_box"/>
    <property type="match status" value="1"/>
</dbReference>
<dbReference type="InterPro" id="IPR036860">
    <property type="entry name" value="SH2_dom_sf"/>
</dbReference>
<comment type="pathway">
    <text evidence="1">Protein modification; protein ubiquitination.</text>
</comment>
<feature type="domain" description="SOCS box" evidence="9">
    <location>
        <begin position="420"/>
        <end position="469"/>
    </location>
</feature>
<evidence type="ECO:0000256" key="1">
    <source>
        <dbReference type="ARBA" id="ARBA00004906"/>
    </source>
</evidence>
<feature type="compositionally biased region" description="Polar residues" evidence="7">
    <location>
        <begin position="39"/>
        <end position="55"/>
    </location>
</feature>
<dbReference type="GO" id="GO:0005942">
    <property type="term" value="C:phosphatidylinositol 3-kinase complex"/>
    <property type="evidence" value="ECO:0007669"/>
    <property type="project" value="TreeGrafter"/>
</dbReference>
<evidence type="ECO:0008006" key="12">
    <source>
        <dbReference type="Google" id="ProtNLM"/>
    </source>
</evidence>
<dbReference type="InterPro" id="IPR000980">
    <property type="entry name" value="SH2"/>
</dbReference>
<feature type="compositionally biased region" description="Polar residues" evidence="7">
    <location>
        <begin position="21"/>
        <end position="31"/>
    </location>
</feature>
<keyword evidence="4" id="KW-0833">Ubl conjugation pathway</keyword>
<feature type="compositionally biased region" description="Basic and acidic residues" evidence="7">
    <location>
        <begin position="1"/>
        <end position="20"/>
    </location>
</feature>
<protein>
    <recommendedName>
        <fullName evidence="12">Suppressor of cytokine signaling 5</fullName>
    </recommendedName>
</protein>
<evidence type="ECO:0000313" key="11">
    <source>
        <dbReference type="Proteomes" id="UP001152759"/>
    </source>
</evidence>
<evidence type="ECO:0000259" key="8">
    <source>
        <dbReference type="PROSITE" id="PS50001"/>
    </source>
</evidence>